<feature type="domain" description="Transcriptional repressor PaaX-like C-terminal" evidence="2">
    <location>
        <begin position="195"/>
        <end position="276"/>
    </location>
</feature>
<dbReference type="EMBL" id="CP144913">
    <property type="protein sequence ID" value="WXB77156.1"/>
    <property type="molecule type" value="Genomic_DNA"/>
</dbReference>
<dbReference type="InterPro" id="IPR048846">
    <property type="entry name" value="PaaX-like_central"/>
</dbReference>
<dbReference type="Proteomes" id="UP001382727">
    <property type="component" value="Chromosome"/>
</dbReference>
<dbReference type="InterPro" id="IPR012906">
    <property type="entry name" value="PaaX-like_N"/>
</dbReference>
<dbReference type="Pfam" id="PF07848">
    <property type="entry name" value="PaaX"/>
    <property type="match status" value="1"/>
</dbReference>
<dbReference type="Gene3D" id="1.20.58.1460">
    <property type="match status" value="1"/>
</dbReference>
<sequence length="287" mass="31849">MTTNVDDRATTSAGGRAKAASARSLLLTILGEFVHPRDGSAWTGTLVSGLAALGVEEKSARQTIARTANQGLIESERHGRRVRWKVTPEGQAILAEGTERIYGFLRSRRTWDGRWLVVAAAVPESQRSTRHKLRTRLTWLGLGCPTPGMWIIPDADKEAEVQATLADLGLTDRASAWIGRRAAGTDPASLLDAAWDLDAVRARYHDFAADFAERTVEDDAGAFVAQVELIQAWRSFPFADPDLPAELLPRDWPGPQAATLFHTRRDRWHRFAQREWDRMETAAGERT</sequence>
<gene>
    <name evidence="4" type="ORF">V1351_03575</name>
</gene>
<keyword evidence="5" id="KW-1185">Reference proteome</keyword>
<dbReference type="PIRSF" id="PIRSF020623">
    <property type="entry name" value="PaaX"/>
    <property type="match status" value="1"/>
</dbReference>
<evidence type="ECO:0000259" key="1">
    <source>
        <dbReference type="Pfam" id="PF07848"/>
    </source>
</evidence>
<dbReference type="RefSeq" id="WP_338750782.1">
    <property type="nucleotide sequence ID" value="NZ_CP144913.1"/>
</dbReference>
<reference evidence="4 5" key="1">
    <citation type="submission" date="2024-02" db="EMBL/GenBank/DDBJ databases">
        <title>Janibacter sp. nov., isolated from gut of marine sandworm.</title>
        <authorList>
            <person name="Kim B."/>
            <person name="Jun M.O."/>
            <person name="Shin N.-R."/>
        </authorList>
    </citation>
    <scope>NUCLEOTIDE SEQUENCE [LARGE SCALE GENOMIC DNA]</scope>
    <source>
        <strain evidence="4 5">A1S7</strain>
    </source>
</reference>
<proteinExistence type="predicted"/>
<dbReference type="Gene3D" id="3.30.70.2650">
    <property type="match status" value="1"/>
</dbReference>
<protein>
    <submittedName>
        <fullName evidence="4">PaaX family transcriptional regulator C-terminal domain-containing protein</fullName>
    </submittedName>
</protein>
<dbReference type="InterPro" id="IPR013225">
    <property type="entry name" value="PaaX_C"/>
</dbReference>
<evidence type="ECO:0000313" key="4">
    <source>
        <dbReference type="EMBL" id="WXB77156.1"/>
    </source>
</evidence>
<dbReference type="Pfam" id="PF08223">
    <property type="entry name" value="PaaX_C"/>
    <property type="match status" value="1"/>
</dbReference>
<feature type="domain" description="Transcriptional repressor PaaX-like N-terminal" evidence="1">
    <location>
        <begin position="21"/>
        <end position="87"/>
    </location>
</feature>
<dbReference type="PANTHER" id="PTHR30319">
    <property type="entry name" value="PHENYLACETIC ACID REGULATOR-RELATED TRANSCRIPTIONAL REPRESSOR"/>
    <property type="match status" value="1"/>
</dbReference>
<evidence type="ECO:0000313" key="5">
    <source>
        <dbReference type="Proteomes" id="UP001382727"/>
    </source>
</evidence>
<dbReference type="InterPro" id="IPR036388">
    <property type="entry name" value="WH-like_DNA-bd_sf"/>
</dbReference>
<feature type="domain" description="Transcriptional repressor PaaX-like central Cas2-like" evidence="3">
    <location>
        <begin position="109"/>
        <end position="190"/>
    </location>
</feature>
<dbReference type="Gene3D" id="1.10.10.10">
    <property type="entry name" value="Winged helix-like DNA-binding domain superfamily/Winged helix DNA-binding domain"/>
    <property type="match status" value="1"/>
</dbReference>
<accession>A0ABZ2MJ86</accession>
<dbReference type="InterPro" id="IPR011965">
    <property type="entry name" value="PaaX_trns_reg"/>
</dbReference>
<dbReference type="PANTHER" id="PTHR30319:SF1">
    <property type="entry name" value="TRANSCRIPTIONAL REPRESSOR PAAX"/>
    <property type="match status" value="1"/>
</dbReference>
<dbReference type="Pfam" id="PF20803">
    <property type="entry name" value="PaaX_M"/>
    <property type="match status" value="1"/>
</dbReference>
<name>A0ABZ2MJ86_9MICO</name>
<evidence type="ECO:0000259" key="2">
    <source>
        <dbReference type="Pfam" id="PF08223"/>
    </source>
</evidence>
<organism evidence="4 5">
    <name type="scientific">Janibacter alittae</name>
    <dbReference type="NCBI Taxonomy" id="3115209"/>
    <lineage>
        <taxon>Bacteria</taxon>
        <taxon>Bacillati</taxon>
        <taxon>Actinomycetota</taxon>
        <taxon>Actinomycetes</taxon>
        <taxon>Micrococcales</taxon>
        <taxon>Intrasporangiaceae</taxon>
        <taxon>Janibacter</taxon>
    </lineage>
</organism>
<evidence type="ECO:0000259" key="3">
    <source>
        <dbReference type="Pfam" id="PF20803"/>
    </source>
</evidence>